<dbReference type="Pfam" id="PF07940">
    <property type="entry name" value="Hepar_II_III_C"/>
    <property type="match status" value="1"/>
</dbReference>
<evidence type="ECO:0000313" key="3">
    <source>
        <dbReference type="EMBL" id="MFC4401859.1"/>
    </source>
</evidence>
<dbReference type="Gene3D" id="1.50.10.100">
    <property type="entry name" value="Chondroitin AC/alginate lyase"/>
    <property type="match status" value="1"/>
</dbReference>
<dbReference type="PANTHER" id="PTHR38045:SF1">
    <property type="entry name" value="HEPARINASE II_III-LIKE PROTEIN"/>
    <property type="match status" value="1"/>
</dbReference>
<evidence type="ECO:0000313" key="4">
    <source>
        <dbReference type="Proteomes" id="UP001595882"/>
    </source>
</evidence>
<dbReference type="InterPro" id="IPR008929">
    <property type="entry name" value="Chondroitin_lyas"/>
</dbReference>
<reference evidence="4" key="1">
    <citation type="journal article" date="2019" name="Int. J. Syst. Evol. Microbiol.">
        <title>The Global Catalogue of Microorganisms (GCM) 10K type strain sequencing project: providing services to taxonomists for standard genome sequencing and annotation.</title>
        <authorList>
            <consortium name="The Broad Institute Genomics Platform"/>
            <consortium name="The Broad Institute Genome Sequencing Center for Infectious Disease"/>
            <person name="Wu L."/>
            <person name="Ma J."/>
        </authorList>
    </citation>
    <scope>NUCLEOTIDE SEQUENCE [LARGE SCALE GENOMIC DNA]</scope>
    <source>
        <strain evidence="4">CCUG 37865</strain>
    </source>
</reference>
<feature type="domain" description="Heparinase II/III-like C-terminal" evidence="2">
    <location>
        <begin position="350"/>
        <end position="498"/>
    </location>
</feature>
<keyword evidence="4" id="KW-1185">Reference proteome</keyword>
<evidence type="ECO:0000259" key="2">
    <source>
        <dbReference type="Pfam" id="PF07940"/>
    </source>
</evidence>
<dbReference type="SUPFAM" id="SSF48230">
    <property type="entry name" value="Chondroitin AC/alginate lyase"/>
    <property type="match status" value="1"/>
</dbReference>
<evidence type="ECO:0000256" key="1">
    <source>
        <dbReference type="ARBA" id="ARBA00004196"/>
    </source>
</evidence>
<comment type="subcellular location">
    <subcellularLocation>
        <location evidence="1">Cell envelope</location>
    </subcellularLocation>
</comment>
<comment type="caution">
    <text evidence="3">The sequence shown here is derived from an EMBL/GenBank/DDBJ whole genome shotgun (WGS) entry which is preliminary data.</text>
</comment>
<accession>A0ABV8WUW2</accession>
<sequence>MSKRISWPRPNMDRVDVEVLEQLKEDADRYRKNPFIEMTFETYRQFNKTGERKGYEKGYFERRKRLTTFGLLAYIFPENADYLSLLENELWQVCQEFTWCLPAHIDLRFEEQSYKEYQDNGKLRYTIDLFAAETAFTLAELLYIFSNKLDHFLVERVKIEVDRRVLQNFINTESFPWEQATHNWAAVCAGAIGSAAIYLLEDDTKLQKVLERVNHTLNYFLKGYNADGACTEGYLYWQYGFGYFVYFLDLLEQLTGKASDFWYQQKVREIALFQQKIFLSKKYVVNFSDAPRIAKPMLGFTHYLNTKISDVHIPSRRIGQKAIIDHCGRWAPAFRELVWFNPNFEGMDWPEGDYQLMDSSMTISRQKYNNRTYAFAAKGGHNDEPHNHNDIGHFILFANGQYFLKDLGSGQYNKAYFGKGRYNFICNSSQGHSVPVINGYIQLEGLNYQAKIRNAIVNEDVNQFSLKMEKAYSDPTLTSFHRTFIWEKQKPRLILNDYLLFNEMPKSLEEVFIMEDMDYQIFDHCVLLCTEEQSLRLSFNNNVERPSIKRKSFMNHYGEKEYFLQFCVAVKHLHLDNQINFSFEWENNI</sequence>
<dbReference type="PANTHER" id="PTHR38045">
    <property type="entry name" value="CHROMOSOME 1, WHOLE GENOME SHOTGUN SEQUENCE"/>
    <property type="match status" value="1"/>
</dbReference>
<dbReference type="Gene3D" id="2.70.98.70">
    <property type="match status" value="1"/>
</dbReference>
<name>A0ABV8WUW2_9BACI</name>
<organism evidence="3 4">
    <name type="scientific">Gracilibacillus xinjiangensis</name>
    <dbReference type="NCBI Taxonomy" id="1193282"/>
    <lineage>
        <taxon>Bacteria</taxon>
        <taxon>Bacillati</taxon>
        <taxon>Bacillota</taxon>
        <taxon>Bacilli</taxon>
        <taxon>Bacillales</taxon>
        <taxon>Bacillaceae</taxon>
        <taxon>Gracilibacillus</taxon>
    </lineage>
</organism>
<proteinExistence type="predicted"/>
<dbReference type="Proteomes" id="UP001595882">
    <property type="component" value="Unassembled WGS sequence"/>
</dbReference>
<dbReference type="InterPro" id="IPR012480">
    <property type="entry name" value="Hepar_II_III_C"/>
</dbReference>
<gene>
    <name evidence="3" type="ORF">ACFOY7_01950</name>
</gene>
<protein>
    <submittedName>
        <fullName evidence="3">Heparinase II/III family protein</fullName>
    </submittedName>
</protein>
<dbReference type="RefSeq" id="WP_390248859.1">
    <property type="nucleotide sequence ID" value="NZ_JBHSDT010000002.1"/>
</dbReference>
<dbReference type="EMBL" id="JBHSDT010000002">
    <property type="protein sequence ID" value="MFC4401859.1"/>
    <property type="molecule type" value="Genomic_DNA"/>
</dbReference>